<dbReference type="AlphaFoldDB" id="K0J3N4"/>
<dbReference type="eggNOG" id="ENOG5032UP3">
    <property type="taxonomic scope" value="Bacteria"/>
</dbReference>
<dbReference type="InterPro" id="IPR025716">
    <property type="entry name" value="Post-transcriptional_regulator"/>
</dbReference>
<dbReference type="OrthoDB" id="2990595at2"/>
<reference evidence="1 2" key="1">
    <citation type="submission" date="2011-01" db="EMBL/GenBank/DDBJ databases">
        <title>Whole genome sequence of Amphibacillus xylinus NBRC 15112.</title>
        <authorList>
            <person name="Nakazawa H."/>
            <person name="Katano Y."/>
            <person name="Nakamura S."/>
            <person name="Sasagawa M."/>
            <person name="Fukada J."/>
            <person name="Arai T."/>
            <person name="Sasakura N."/>
            <person name="Mochizuki D."/>
            <person name="Hosoyama A."/>
            <person name="Harada K."/>
            <person name="Horikawa H."/>
            <person name="Kato Y."/>
            <person name="Harada T."/>
            <person name="Sasaki K."/>
            <person name="Sekiguchi M."/>
            <person name="Hodoyama M."/>
            <person name="Nishiko R."/>
            <person name="Narita H."/>
            <person name="Hanamaki A."/>
            <person name="Hata C."/>
            <person name="Konno Y."/>
            <person name="Niimura Y."/>
            <person name="Yamazaki S."/>
            <person name="Fujita N."/>
        </authorList>
    </citation>
    <scope>NUCLEOTIDE SEQUENCE [LARGE SCALE GENOMIC DNA]</scope>
    <source>
        <strain evidence="2">ATCC 51415 / DSM 6626 / JCM 7361 / LMG 17667 / NBRC 15112 / Ep01</strain>
    </source>
</reference>
<dbReference type="STRING" id="698758.AXY_10440"/>
<dbReference type="Pfam" id="PF13797">
    <property type="entry name" value="Post_transc_reg"/>
    <property type="match status" value="1"/>
</dbReference>
<evidence type="ECO:0000313" key="1">
    <source>
        <dbReference type="EMBL" id="BAM47176.1"/>
    </source>
</evidence>
<accession>K0J3N4</accession>
<name>K0J3N4_AMPXN</name>
<evidence type="ECO:0008006" key="3">
    <source>
        <dbReference type="Google" id="ProtNLM"/>
    </source>
</evidence>
<evidence type="ECO:0000313" key="2">
    <source>
        <dbReference type="Proteomes" id="UP000006294"/>
    </source>
</evidence>
<proteinExistence type="predicted"/>
<dbReference type="KEGG" id="axl:AXY_10440"/>
<sequence length="94" mass="11051">MIEKHVEDWKPLIHRVIESKAAEFRLLGYGDVTTEAVWNCLLKKVWRKEKVMKLHQVVEDVFHLSGHHYMSYITMETYQSDDLMASIAAVTNME</sequence>
<dbReference type="PATRIC" id="fig|698758.3.peg.1039"/>
<protein>
    <recommendedName>
        <fullName evidence="3">Post-transcriptional regulator</fullName>
    </recommendedName>
</protein>
<dbReference type="HOGENOM" id="CLU_161841_1_1_9"/>
<dbReference type="Proteomes" id="UP000006294">
    <property type="component" value="Chromosome"/>
</dbReference>
<keyword evidence="2" id="KW-1185">Reference proteome</keyword>
<dbReference type="RefSeq" id="WP_015009781.1">
    <property type="nucleotide sequence ID" value="NC_018704.1"/>
</dbReference>
<organism evidence="1 2">
    <name type="scientific">Amphibacillus xylanus (strain ATCC 51415 / DSM 6626 / JCM 7361 / LMG 17667 / NBRC 15112 / Ep01)</name>
    <dbReference type="NCBI Taxonomy" id="698758"/>
    <lineage>
        <taxon>Bacteria</taxon>
        <taxon>Bacillati</taxon>
        <taxon>Bacillota</taxon>
        <taxon>Bacilli</taxon>
        <taxon>Bacillales</taxon>
        <taxon>Bacillaceae</taxon>
        <taxon>Amphibacillus</taxon>
    </lineage>
</organism>
<gene>
    <name evidence="1" type="ordered locus">AXY_10440</name>
</gene>
<dbReference type="EMBL" id="AP012050">
    <property type="protein sequence ID" value="BAM47176.1"/>
    <property type="molecule type" value="Genomic_DNA"/>
</dbReference>